<name>A0ABD5M2W0_9EURY</name>
<proteinExistence type="predicted"/>
<evidence type="ECO:0008006" key="4">
    <source>
        <dbReference type="Google" id="ProtNLM"/>
    </source>
</evidence>
<protein>
    <recommendedName>
        <fullName evidence="4">Restriction endonuclease type IV Mrr domain-containing protein</fullName>
    </recommendedName>
</protein>
<dbReference type="Proteomes" id="UP001567572">
    <property type="component" value="Unassembled WGS sequence"/>
</dbReference>
<dbReference type="AlphaFoldDB" id="A0ABD5M2W0"/>
<evidence type="ECO:0000313" key="3">
    <source>
        <dbReference type="Proteomes" id="UP001567572"/>
    </source>
</evidence>
<feature type="region of interest" description="Disordered" evidence="1">
    <location>
        <begin position="143"/>
        <end position="191"/>
    </location>
</feature>
<sequence>MTNHHRLLKRVETAYQAAGYTIEATSQVDQRGPVDLRVSRAGQQTAVLVTASNVSKPGVVLQTVDQLTGPSKSVHIVTTSAQQAARLRSLLERPVVTSTAAGAECYFHSTPFAPDGNERTCSEPCVWVTTTAEQPVPVEPILSVELLPTSDQKADRRNPPQERDTDEDKTQFENDTTGTGVTQAERWNGAIETGPRYDAWITEHDGRCPPAERRSLLRTPVVPQSPSDGEHTTVMLLKSDLTRKADRLATIERKRTHNPAVTAGQPDTPNSRPFTAVHLLPRTDWNSIVDTASTHP</sequence>
<organism evidence="2 3">
    <name type="scientific">Halorubrum miltondacostae</name>
    <dbReference type="NCBI Taxonomy" id="3076378"/>
    <lineage>
        <taxon>Archaea</taxon>
        <taxon>Methanobacteriati</taxon>
        <taxon>Methanobacteriota</taxon>
        <taxon>Stenosarchaea group</taxon>
        <taxon>Halobacteria</taxon>
        <taxon>Halobacteriales</taxon>
        <taxon>Haloferacaceae</taxon>
        <taxon>Halorubrum</taxon>
    </lineage>
</organism>
<evidence type="ECO:0000256" key="1">
    <source>
        <dbReference type="SAM" id="MobiDB-lite"/>
    </source>
</evidence>
<keyword evidence="3" id="KW-1185">Reference proteome</keyword>
<feature type="compositionally biased region" description="Polar residues" evidence="1">
    <location>
        <begin position="173"/>
        <end position="182"/>
    </location>
</feature>
<gene>
    <name evidence="2" type="ORF">ABNG04_08205</name>
</gene>
<reference evidence="2 3" key="1">
    <citation type="submission" date="2024-06" db="EMBL/GenBank/DDBJ databases">
        <title>Halorubrum miltondacostae sp. nov., a potential PHA producer isolated from an inland solar saltern in Rio Maior, Portugal.</title>
        <authorList>
            <person name="Albuquerque L."/>
            <person name="Viver T."/>
            <person name="Barroso C."/>
            <person name="Claudino R."/>
            <person name="Galvan M."/>
            <person name="Simoes G."/>
            <person name="Lobo Da Cunha A."/>
            <person name="Egas C."/>
        </authorList>
    </citation>
    <scope>NUCLEOTIDE SEQUENCE [LARGE SCALE GENOMIC DNA]</scope>
    <source>
        <strain evidence="2 3">RMP-11</strain>
    </source>
</reference>
<feature type="compositionally biased region" description="Basic and acidic residues" evidence="1">
    <location>
        <begin position="152"/>
        <end position="172"/>
    </location>
</feature>
<evidence type="ECO:0000313" key="2">
    <source>
        <dbReference type="EMBL" id="MEZ3163855.1"/>
    </source>
</evidence>
<dbReference type="RefSeq" id="WP_371161641.1">
    <property type="nucleotide sequence ID" value="NZ_JBEDNX010000002.1"/>
</dbReference>
<comment type="caution">
    <text evidence="2">The sequence shown here is derived from an EMBL/GenBank/DDBJ whole genome shotgun (WGS) entry which is preliminary data.</text>
</comment>
<dbReference type="EMBL" id="JBEDNY010000002">
    <property type="protein sequence ID" value="MEZ3163855.1"/>
    <property type="molecule type" value="Genomic_DNA"/>
</dbReference>
<accession>A0ABD5M2W0</accession>